<dbReference type="Proteomes" id="UP001208570">
    <property type="component" value="Unassembled WGS sequence"/>
</dbReference>
<dbReference type="Pfam" id="PF03372">
    <property type="entry name" value="Exo_endo_phos"/>
    <property type="match status" value="1"/>
</dbReference>
<evidence type="ECO:0000259" key="2">
    <source>
        <dbReference type="Pfam" id="PF03372"/>
    </source>
</evidence>
<gene>
    <name evidence="3" type="ORF">LSH36_2814g00001</name>
</gene>
<comment type="caution">
    <text evidence="3">The sequence shown here is derived from an EMBL/GenBank/DDBJ whole genome shotgun (WGS) entry which is preliminary data.</text>
</comment>
<feature type="domain" description="Endonuclease/exonuclease/phosphatase" evidence="2">
    <location>
        <begin position="132"/>
        <end position="331"/>
    </location>
</feature>
<dbReference type="Pfam" id="PF03184">
    <property type="entry name" value="DDE_1"/>
    <property type="match status" value="1"/>
</dbReference>
<dbReference type="Gene3D" id="3.60.10.10">
    <property type="entry name" value="Endonuclease/exonuclease/phosphatase"/>
    <property type="match status" value="1"/>
</dbReference>
<dbReference type="GO" id="GO:0003676">
    <property type="term" value="F:nucleic acid binding"/>
    <property type="evidence" value="ECO:0007669"/>
    <property type="project" value="InterPro"/>
</dbReference>
<dbReference type="InterPro" id="IPR005135">
    <property type="entry name" value="Endo/exonuclease/phosphatase"/>
</dbReference>
<dbReference type="InterPro" id="IPR036691">
    <property type="entry name" value="Endo/exonu/phosph_ase_sf"/>
</dbReference>
<dbReference type="InterPro" id="IPR004875">
    <property type="entry name" value="DDE_SF_endonuclease_dom"/>
</dbReference>
<evidence type="ECO:0000259" key="1">
    <source>
        <dbReference type="Pfam" id="PF03184"/>
    </source>
</evidence>
<dbReference type="SUPFAM" id="SSF56219">
    <property type="entry name" value="DNase I-like"/>
    <property type="match status" value="1"/>
</dbReference>
<dbReference type="GO" id="GO:0003824">
    <property type="term" value="F:catalytic activity"/>
    <property type="evidence" value="ECO:0007669"/>
    <property type="project" value="InterPro"/>
</dbReference>
<proteinExistence type="predicted"/>
<evidence type="ECO:0000313" key="3">
    <source>
        <dbReference type="EMBL" id="KAK2138551.1"/>
    </source>
</evidence>
<dbReference type="EMBL" id="JAODUP010002805">
    <property type="protein sequence ID" value="KAK2138551.1"/>
    <property type="molecule type" value="Genomic_DNA"/>
</dbReference>
<dbReference type="AlphaFoldDB" id="A0AAD9MNZ6"/>
<keyword evidence="4" id="KW-1185">Reference proteome</keyword>
<sequence>MLFITGKKYNIPKSTMQVYAKGHSNPESALGRALAIPLSVQNGIAGNVQECAEKSFGVSRLQLMAKTGKIVKALKLKTPFRGDVPGKDRFAGFQKRHPELALQKPEPNSTQRLCVINTAVVVDHFAKSICNKSDEISDVVKDMDLDALVITETWLTGNVSDQKIVGDVTPAGYSFHHAARIHKKGGGVGILLRDSLKCETHLRFQAKSFENYQLTFISGGISVRVAIIYRLHPTKKNGLKAADFFKEFSGFVDSLATNSGHLLILGDFNIHWDCQRNADTKQLADILRSANLRQHVQERTHRHGHILDLVISRDDDNLIKGVSVSSMLSDHFLVDINVSLQKQSVSSKDISYRRYKSIDKEAFLADLRVSSLVLDPPDDVDHLVDLYDNTLRDIVDQHAPLRTKEMPSRPMLPWYNKNIQAAKRHRRRAHLQLLILDGHSSHESLGLLEAAKAANIHVFSLPHHTTHYLQPLDKTVFGPLKKHYNAKCSEYMVAHPDHKLTSSHGQHCLHLHWKQVFPQPT</sequence>
<feature type="domain" description="DDE-1" evidence="1">
    <location>
        <begin position="416"/>
        <end position="499"/>
    </location>
</feature>
<reference evidence="3" key="1">
    <citation type="journal article" date="2023" name="Mol. Biol. Evol.">
        <title>Third-Generation Sequencing Reveals the Adaptive Role of the Epigenome in Three Deep-Sea Polychaetes.</title>
        <authorList>
            <person name="Perez M."/>
            <person name="Aroh O."/>
            <person name="Sun Y."/>
            <person name="Lan Y."/>
            <person name="Juniper S.K."/>
            <person name="Young C.R."/>
            <person name="Angers B."/>
            <person name="Qian P.Y."/>
        </authorList>
    </citation>
    <scope>NUCLEOTIDE SEQUENCE</scope>
    <source>
        <strain evidence="3">P08H-3</strain>
    </source>
</reference>
<organism evidence="3 4">
    <name type="scientific">Paralvinella palmiformis</name>
    <dbReference type="NCBI Taxonomy" id="53620"/>
    <lineage>
        <taxon>Eukaryota</taxon>
        <taxon>Metazoa</taxon>
        <taxon>Spiralia</taxon>
        <taxon>Lophotrochozoa</taxon>
        <taxon>Annelida</taxon>
        <taxon>Polychaeta</taxon>
        <taxon>Sedentaria</taxon>
        <taxon>Canalipalpata</taxon>
        <taxon>Terebellida</taxon>
        <taxon>Terebelliformia</taxon>
        <taxon>Alvinellidae</taxon>
        <taxon>Paralvinella</taxon>
    </lineage>
</organism>
<dbReference type="PANTHER" id="PTHR46670:SF3">
    <property type="entry name" value="ENDONUCLEASE_EXONUCLEASE_PHOSPHATASE DOMAIN-CONTAINING PROTEIN"/>
    <property type="match status" value="1"/>
</dbReference>
<dbReference type="PANTHER" id="PTHR46670">
    <property type="entry name" value="ENDO/EXONUCLEASE/PHOSPHATASE DOMAIN-CONTAINING PROTEIN"/>
    <property type="match status" value="1"/>
</dbReference>
<evidence type="ECO:0008006" key="5">
    <source>
        <dbReference type="Google" id="ProtNLM"/>
    </source>
</evidence>
<accession>A0AAD9MNZ6</accession>
<evidence type="ECO:0000313" key="4">
    <source>
        <dbReference type="Proteomes" id="UP001208570"/>
    </source>
</evidence>
<name>A0AAD9MNZ6_9ANNE</name>
<protein>
    <recommendedName>
        <fullName evidence="5">Endonuclease/exonuclease/phosphatase domain-containing protein</fullName>
    </recommendedName>
</protein>